<name>A0A4C1YC28_EUMVA</name>
<evidence type="ECO:0000313" key="1">
    <source>
        <dbReference type="EMBL" id="GBP71885.1"/>
    </source>
</evidence>
<dbReference type="AlphaFoldDB" id="A0A4C1YC28"/>
<evidence type="ECO:0000313" key="2">
    <source>
        <dbReference type="Proteomes" id="UP000299102"/>
    </source>
</evidence>
<keyword evidence="2" id="KW-1185">Reference proteome</keyword>
<dbReference type="EMBL" id="BGZK01001125">
    <property type="protein sequence ID" value="GBP71885.1"/>
    <property type="molecule type" value="Genomic_DNA"/>
</dbReference>
<gene>
    <name evidence="1" type="ORF">EVAR_56041_1</name>
</gene>
<comment type="caution">
    <text evidence="1">The sequence shown here is derived from an EMBL/GenBank/DDBJ whole genome shotgun (WGS) entry which is preliminary data.</text>
</comment>
<dbReference type="Proteomes" id="UP000299102">
    <property type="component" value="Unassembled WGS sequence"/>
</dbReference>
<reference evidence="1 2" key="1">
    <citation type="journal article" date="2019" name="Commun. Biol.">
        <title>The bagworm genome reveals a unique fibroin gene that provides high tensile strength.</title>
        <authorList>
            <person name="Kono N."/>
            <person name="Nakamura H."/>
            <person name="Ohtoshi R."/>
            <person name="Tomita M."/>
            <person name="Numata K."/>
            <person name="Arakawa K."/>
        </authorList>
    </citation>
    <scope>NUCLEOTIDE SEQUENCE [LARGE SCALE GENOMIC DNA]</scope>
</reference>
<sequence length="117" mass="13176">MEADLSMSFKQKLMSVVILHHTYLRLSELIFGRIPEILTRSLTKTMERNGYVVGKLTLPILSHIADVEPKAATPKWVQTGMCVARRAIREPNYSPINEPPQTSDGGLADREFCSFNT</sequence>
<proteinExistence type="predicted"/>
<accession>A0A4C1YC28</accession>
<protein>
    <submittedName>
        <fullName evidence="1">Uncharacterized protein</fullName>
    </submittedName>
</protein>
<organism evidence="1 2">
    <name type="scientific">Eumeta variegata</name>
    <name type="common">Bagworm moth</name>
    <name type="synonym">Eumeta japonica</name>
    <dbReference type="NCBI Taxonomy" id="151549"/>
    <lineage>
        <taxon>Eukaryota</taxon>
        <taxon>Metazoa</taxon>
        <taxon>Ecdysozoa</taxon>
        <taxon>Arthropoda</taxon>
        <taxon>Hexapoda</taxon>
        <taxon>Insecta</taxon>
        <taxon>Pterygota</taxon>
        <taxon>Neoptera</taxon>
        <taxon>Endopterygota</taxon>
        <taxon>Lepidoptera</taxon>
        <taxon>Glossata</taxon>
        <taxon>Ditrysia</taxon>
        <taxon>Tineoidea</taxon>
        <taxon>Psychidae</taxon>
        <taxon>Oiketicinae</taxon>
        <taxon>Eumeta</taxon>
    </lineage>
</organism>